<gene>
    <name evidence="1" type="ORF">AMECASPLE_035027</name>
</gene>
<evidence type="ECO:0000313" key="2">
    <source>
        <dbReference type="Proteomes" id="UP001469553"/>
    </source>
</evidence>
<feature type="non-terminal residue" evidence="1">
    <location>
        <position position="1"/>
    </location>
</feature>
<organism evidence="1 2">
    <name type="scientific">Ameca splendens</name>
    <dbReference type="NCBI Taxonomy" id="208324"/>
    <lineage>
        <taxon>Eukaryota</taxon>
        <taxon>Metazoa</taxon>
        <taxon>Chordata</taxon>
        <taxon>Craniata</taxon>
        <taxon>Vertebrata</taxon>
        <taxon>Euteleostomi</taxon>
        <taxon>Actinopterygii</taxon>
        <taxon>Neopterygii</taxon>
        <taxon>Teleostei</taxon>
        <taxon>Neoteleostei</taxon>
        <taxon>Acanthomorphata</taxon>
        <taxon>Ovalentaria</taxon>
        <taxon>Atherinomorphae</taxon>
        <taxon>Cyprinodontiformes</taxon>
        <taxon>Goodeidae</taxon>
        <taxon>Ameca</taxon>
    </lineage>
</organism>
<keyword evidence="2" id="KW-1185">Reference proteome</keyword>
<evidence type="ECO:0000313" key="1">
    <source>
        <dbReference type="EMBL" id="MEQ2293583.1"/>
    </source>
</evidence>
<accession>A0ABV0YJE5</accession>
<reference evidence="1 2" key="1">
    <citation type="submission" date="2021-06" db="EMBL/GenBank/DDBJ databases">
        <authorList>
            <person name="Palmer J.M."/>
        </authorList>
    </citation>
    <scope>NUCLEOTIDE SEQUENCE [LARGE SCALE GENOMIC DNA]</scope>
    <source>
        <strain evidence="1 2">AS_MEX2019</strain>
        <tissue evidence="1">Muscle</tissue>
    </source>
</reference>
<proteinExistence type="predicted"/>
<name>A0ABV0YJE5_9TELE</name>
<dbReference type="Proteomes" id="UP001469553">
    <property type="component" value="Unassembled WGS sequence"/>
</dbReference>
<protein>
    <submittedName>
        <fullName evidence="1">Uncharacterized protein</fullName>
    </submittedName>
</protein>
<comment type="caution">
    <text evidence="1">The sequence shown here is derived from an EMBL/GenBank/DDBJ whole genome shotgun (WGS) entry which is preliminary data.</text>
</comment>
<sequence length="100" mass="10972">SHVGGSSLRCIIKGQLEVVPTILSLFWLISDSPLTLQPVHISKLCYHQSLTPLLYEEISNQLGLIRAVQVSSIISVPLRLTVLCTEVNVVTVCAESSCRR</sequence>
<dbReference type="EMBL" id="JAHRIP010033316">
    <property type="protein sequence ID" value="MEQ2293583.1"/>
    <property type="molecule type" value="Genomic_DNA"/>
</dbReference>